<organism evidence="3">
    <name type="scientific">Oryza glumipatula</name>
    <dbReference type="NCBI Taxonomy" id="40148"/>
    <lineage>
        <taxon>Eukaryota</taxon>
        <taxon>Viridiplantae</taxon>
        <taxon>Streptophyta</taxon>
        <taxon>Embryophyta</taxon>
        <taxon>Tracheophyta</taxon>
        <taxon>Spermatophyta</taxon>
        <taxon>Magnoliopsida</taxon>
        <taxon>Liliopsida</taxon>
        <taxon>Poales</taxon>
        <taxon>Poaceae</taxon>
        <taxon>BOP clade</taxon>
        <taxon>Oryzoideae</taxon>
        <taxon>Oryzeae</taxon>
        <taxon>Oryzinae</taxon>
        <taxon>Oryza</taxon>
    </lineage>
</organism>
<keyword evidence="4" id="KW-1185">Reference proteome</keyword>
<accession>A0A0D9YPQ5</accession>
<reference evidence="3" key="2">
    <citation type="submission" date="2018-05" db="EMBL/GenBank/DDBJ databases">
        <title>OgluRS3 (Oryza glumaepatula Reference Sequence Version 3).</title>
        <authorList>
            <person name="Zhang J."/>
            <person name="Kudrna D."/>
            <person name="Lee S."/>
            <person name="Talag J."/>
            <person name="Welchert J."/>
            <person name="Wing R.A."/>
        </authorList>
    </citation>
    <scope>NUCLEOTIDE SEQUENCE [LARGE SCALE GENOMIC DNA]</scope>
</reference>
<dbReference type="GO" id="GO:0005509">
    <property type="term" value="F:calcium ion binding"/>
    <property type="evidence" value="ECO:0007669"/>
    <property type="project" value="InterPro"/>
</dbReference>
<proteinExistence type="predicted"/>
<dbReference type="PROSITE" id="PS50222">
    <property type="entry name" value="EF_HAND_2"/>
    <property type="match status" value="1"/>
</dbReference>
<dbReference type="SUPFAM" id="SSF47473">
    <property type="entry name" value="EF-hand"/>
    <property type="match status" value="1"/>
</dbReference>
<evidence type="ECO:0000313" key="3">
    <source>
        <dbReference type="EnsemblPlants" id="OGLUM02G10000.1"/>
    </source>
</evidence>
<dbReference type="Gramene" id="OGLUM02G10000.1">
    <property type="protein sequence ID" value="OGLUM02G10000.1"/>
    <property type="gene ID" value="OGLUM02G10000"/>
</dbReference>
<name>A0A0D9YPQ5_9ORYZ</name>
<dbReference type="FunFam" id="1.10.238.10:FF:000641">
    <property type="entry name" value="Os02g0253601 protein"/>
    <property type="match status" value="1"/>
</dbReference>
<evidence type="ECO:0000256" key="1">
    <source>
        <dbReference type="SAM" id="MobiDB-lite"/>
    </source>
</evidence>
<dbReference type="HOGENOM" id="CLU_1716090_0_0_1"/>
<feature type="domain" description="EF-hand" evidence="2">
    <location>
        <begin position="122"/>
        <end position="153"/>
    </location>
</feature>
<dbReference type="STRING" id="40148.A0A0D9YPQ5"/>
<dbReference type="Proteomes" id="UP000026961">
    <property type="component" value="Chromosome 2"/>
</dbReference>
<evidence type="ECO:0000313" key="4">
    <source>
        <dbReference type="Proteomes" id="UP000026961"/>
    </source>
</evidence>
<dbReference type="CDD" id="cd00051">
    <property type="entry name" value="EFh"/>
    <property type="match status" value="1"/>
</dbReference>
<evidence type="ECO:0000259" key="2">
    <source>
        <dbReference type="PROSITE" id="PS50222"/>
    </source>
</evidence>
<dbReference type="EnsemblPlants" id="OGLUM02G10000.1">
    <property type="protein sequence ID" value="OGLUM02G10000.1"/>
    <property type="gene ID" value="OGLUM02G10000"/>
</dbReference>
<dbReference type="AlphaFoldDB" id="A0A0D9YPQ5"/>
<reference evidence="3" key="1">
    <citation type="submission" date="2015-04" db="UniProtKB">
        <authorList>
            <consortium name="EnsemblPlants"/>
        </authorList>
    </citation>
    <scope>IDENTIFICATION</scope>
</reference>
<dbReference type="eggNOG" id="KOG0027">
    <property type="taxonomic scope" value="Eukaryota"/>
</dbReference>
<dbReference type="InterPro" id="IPR011992">
    <property type="entry name" value="EF-hand-dom_pair"/>
</dbReference>
<dbReference type="Gene3D" id="1.10.238.10">
    <property type="entry name" value="EF-hand"/>
    <property type="match status" value="1"/>
</dbReference>
<feature type="compositionally biased region" description="Basic and acidic residues" evidence="1">
    <location>
        <begin position="83"/>
        <end position="96"/>
    </location>
</feature>
<protein>
    <recommendedName>
        <fullName evidence="2">EF-hand domain-containing protein</fullName>
    </recommendedName>
</protein>
<feature type="region of interest" description="Disordered" evidence="1">
    <location>
        <begin position="18"/>
        <end position="108"/>
    </location>
</feature>
<sequence>MAAMAAAGLAFLQASAEEGAADDQRRHAMASAAAAVPWRRVLRHRPGRKEHGGGGGGGDDGDDDLDWRSWRIPPSGPSSRGHVAVDADAPEKEKKTATVGGGAPSITTKKLGTRMQTLGLNPMKAELQDIISEVDTDGSGIIDFYKFLDLIAH</sequence>
<dbReference type="InterPro" id="IPR002048">
    <property type="entry name" value="EF_hand_dom"/>
</dbReference>